<dbReference type="Proteomes" id="UP000024404">
    <property type="component" value="Unassembled WGS sequence"/>
</dbReference>
<dbReference type="EMBL" id="CMVM020000079">
    <property type="status" value="NOT_ANNOTATED_CDS"/>
    <property type="molecule type" value="Genomic_DNA"/>
</dbReference>
<evidence type="ECO:0000313" key="1">
    <source>
        <dbReference type="EnsemblMetazoa" id="OVOC3231.1"/>
    </source>
</evidence>
<protein>
    <submittedName>
        <fullName evidence="1">Uncharacterized protein</fullName>
    </submittedName>
</protein>
<dbReference type="AlphaFoldDB" id="A0A8R1XTE7"/>
<accession>A0A8R1XTE7</accession>
<organism evidence="1 2">
    <name type="scientific">Onchocerca volvulus</name>
    <dbReference type="NCBI Taxonomy" id="6282"/>
    <lineage>
        <taxon>Eukaryota</taxon>
        <taxon>Metazoa</taxon>
        <taxon>Ecdysozoa</taxon>
        <taxon>Nematoda</taxon>
        <taxon>Chromadorea</taxon>
        <taxon>Rhabditida</taxon>
        <taxon>Spirurina</taxon>
        <taxon>Spiruromorpha</taxon>
        <taxon>Filarioidea</taxon>
        <taxon>Onchocercidae</taxon>
        <taxon>Onchocerca</taxon>
    </lineage>
</organism>
<evidence type="ECO:0000313" key="2">
    <source>
        <dbReference type="Proteomes" id="UP000024404"/>
    </source>
</evidence>
<reference evidence="2" key="1">
    <citation type="submission" date="2013-10" db="EMBL/GenBank/DDBJ databases">
        <title>Genome sequencing of Onchocerca volvulus.</title>
        <authorList>
            <person name="Cotton J."/>
            <person name="Tsai J."/>
            <person name="Stanley E."/>
            <person name="Tracey A."/>
            <person name="Holroyd N."/>
            <person name="Lustigman S."/>
            <person name="Berriman M."/>
        </authorList>
    </citation>
    <scope>NUCLEOTIDE SEQUENCE</scope>
</reference>
<reference evidence="1" key="2">
    <citation type="submission" date="2022-06" db="UniProtKB">
        <authorList>
            <consortium name="EnsemblMetazoa"/>
        </authorList>
    </citation>
    <scope>IDENTIFICATION</scope>
</reference>
<keyword evidence="2" id="KW-1185">Reference proteome</keyword>
<proteinExistence type="predicted"/>
<sequence>MGDQMNKEQQERKTRSGRPNLVFHHLEKWKMDGLIDMVDDDWTGKEGELERVVGWGIV</sequence>
<name>A0A8R1XTE7_ONCVO</name>
<dbReference type="EnsemblMetazoa" id="OVOC3231.1">
    <property type="protein sequence ID" value="OVOC3231.1"/>
    <property type="gene ID" value="WBGene00240040"/>
</dbReference>